<organism evidence="1 2">
    <name type="scientific">Smallanthus sonchifolius</name>
    <dbReference type="NCBI Taxonomy" id="185202"/>
    <lineage>
        <taxon>Eukaryota</taxon>
        <taxon>Viridiplantae</taxon>
        <taxon>Streptophyta</taxon>
        <taxon>Embryophyta</taxon>
        <taxon>Tracheophyta</taxon>
        <taxon>Spermatophyta</taxon>
        <taxon>Magnoliopsida</taxon>
        <taxon>eudicotyledons</taxon>
        <taxon>Gunneridae</taxon>
        <taxon>Pentapetalae</taxon>
        <taxon>asterids</taxon>
        <taxon>campanulids</taxon>
        <taxon>Asterales</taxon>
        <taxon>Asteraceae</taxon>
        <taxon>Asteroideae</taxon>
        <taxon>Heliantheae alliance</taxon>
        <taxon>Millerieae</taxon>
        <taxon>Smallanthus</taxon>
    </lineage>
</organism>
<dbReference type="Proteomes" id="UP001056120">
    <property type="component" value="Linkage Group LG08"/>
</dbReference>
<proteinExistence type="predicted"/>
<reference evidence="1 2" key="2">
    <citation type="journal article" date="2022" name="Mol. Ecol. Resour.">
        <title>The genomes of chicory, endive, great burdock and yacon provide insights into Asteraceae paleo-polyploidization history and plant inulin production.</title>
        <authorList>
            <person name="Fan W."/>
            <person name="Wang S."/>
            <person name="Wang H."/>
            <person name="Wang A."/>
            <person name="Jiang F."/>
            <person name="Liu H."/>
            <person name="Zhao H."/>
            <person name="Xu D."/>
            <person name="Zhang Y."/>
        </authorList>
    </citation>
    <scope>NUCLEOTIDE SEQUENCE [LARGE SCALE GENOMIC DNA]</scope>
    <source>
        <strain evidence="2">cv. Yunnan</strain>
        <tissue evidence="1">Leaves</tissue>
    </source>
</reference>
<gene>
    <name evidence="1" type="ORF">L1987_25519</name>
</gene>
<evidence type="ECO:0000313" key="1">
    <source>
        <dbReference type="EMBL" id="KAI3809542.1"/>
    </source>
</evidence>
<evidence type="ECO:0000313" key="2">
    <source>
        <dbReference type="Proteomes" id="UP001056120"/>
    </source>
</evidence>
<name>A0ACB9IN84_9ASTR</name>
<reference evidence="2" key="1">
    <citation type="journal article" date="2022" name="Mol. Ecol. Resour.">
        <title>The genomes of chicory, endive, great burdock and yacon provide insights into Asteraceae palaeo-polyploidization history and plant inulin production.</title>
        <authorList>
            <person name="Fan W."/>
            <person name="Wang S."/>
            <person name="Wang H."/>
            <person name="Wang A."/>
            <person name="Jiang F."/>
            <person name="Liu H."/>
            <person name="Zhao H."/>
            <person name="Xu D."/>
            <person name="Zhang Y."/>
        </authorList>
    </citation>
    <scope>NUCLEOTIDE SEQUENCE [LARGE SCALE GENOMIC DNA]</scope>
    <source>
        <strain evidence="2">cv. Yunnan</strain>
    </source>
</reference>
<accession>A0ACB9IN84</accession>
<protein>
    <submittedName>
        <fullName evidence="1">Uncharacterized protein</fullName>
    </submittedName>
</protein>
<comment type="caution">
    <text evidence="1">The sequence shown here is derived from an EMBL/GenBank/DDBJ whole genome shotgun (WGS) entry which is preliminary data.</text>
</comment>
<dbReference type="EMBL" id="CM042025">
    <property type="protein sequence ID" value="KAI3809542.1"/>
    <property type="molecule type" value="Genomic_DNA"/>
</dbReference>
<keyword evidence="2" id="KW-1185">Reference proteome</keyword>
<sequence length="177" mass="20036">MELAKLLYIVVEDDCGGHGNEELSFRYTRHVLDNTLQLMGCKARHAFKNTIKCMSSREGELILFIFFRIRERKESVTVLLCGTSGYSEHSKLNMQASRLRITTVVSTDSIRRTSRSSGCFRSKIQKKFKNAPFDASTSLPLPHEGLTTVDLISPKQMAIEGFKAQSEMGRKKRISGR</sequence>